<evidence type="ECO:0000313" key="2">
    <source>
        <dbReference type="Proteomes" id="UP000005233"/>
    </source>
</evidence>
<dbReference type="STRING" id="1041930.Mtc_0223"/>
<accession>H8I8E1</accession>
<dbReference type="RefSeq" id="WP_014404833.1">
    <property type="nucleotide sequence ID" value="NC_017034.1"/>
</dbReference>
<reference evidence="1 2" key="1">
    <citation type="journal article" date="2012" name="J. Bacteriol.">
        <title>Complete genome sequence of a thermophilic methanogen, Methanocella conradii HZ254, isolated from Chinese rice field soil.</title>
        <authorList>
            <person name="Lu Z."/>
            <person name="Lu Y."/>
        </authorList>
    </citation>
    <scope>NUCLEOTIDE SEQUENCE [LARGE SCALE GENOMIC DNA]</scope>
    <source>
        <strain evidence="2">DSM 24694 / JCM 17849 / CGMCC 1.5162 / HZ254</strain>
    </source>
</reference>
<proteinExistence type="predicted"/>
<dbReference type="PROSITE" id="PS51257">
    <property type="entry name" value="PROKAR_LIPOPROTEIN"/>
    <property type="match status" value="1"/>
</dbReference>
<sequence>MIKWIIAACLIMAMLAVAGCCCCCGYDHYSYATVKCEEQSCPGGQCETPYDCLNVPCDACAAQK</sequence>
<name>H8I8E1_METCZ</name>
<gene>
    <name evidence="1" type="ordered locus">Mtc_0223</name>
</gene>
<protein>
    <submittedName>
        <fullName evidence="1">Uncharacterized protein</fullName>
    </submittedName>
</protein>
<keyword evidence="2" id="KW-1185">Reference proteome</keyword>
<dbReference type="HOGENOM" id="CLU_2857078_0_0_2"/>
<dbReference type="AlphaFoldDB" id="H8I8E1"/>
<dbReference type="GeneID" id="11970984"/>
<organism evidence="1 2">
    <name type="scientific">Methanocella conradii (strain DSM 24694 / JCM 17849 / CGMCC 1.5162 / HZ254)</name>
    <dbReference type="NCBI Taxonomy" id="1041930"/>
    <lineage>
        <taxon>Archaea</taxon>
        <taxon>Methanobacteriati</taxon>
        <taxon>Methanobacteriota</taxon>
        <taxon>Stenosarchaea group</taxon>
        <taxon>Methanomicrobia</taxon>
        <taxon>Methanocellales</taxon>
        <taxon>Methanocellaceae</taxon>
        <taxon>Methanocella</taxon>
    </lineage>
</organism>
<evidence type="ECO:0000313" key="1">
    <source>
        <dbReference type="EMBL" id="AFC98994.1"/>
    </source>
</evidence>
<dbReference type="EMBL" id="CP003243">
    <property type="protein sequence ID" value="AFC98994.1"/>
    <property type="molecule type" value="Genomic_DNA"/>
</dbReference>
<dbReference type="Proteomes" id="UP000005233">
    <property type="component" value="Chromosome"/>
</dbReference>
<dbReference type="KEGG" id="mez:Mtc_0223"/>